<dbReference type="EMBL" id="PCWA01000090">
    <property type="protein sequence ID" value="PIQ88717.1"/>
    <property type="molecule type" value="Genomic_DNA"/>
</dbReference>
<feature type="domain" description="Desulfoferrodoxin ferrous iron-binding" evidence="6">
    <location>
        <begin position="28"/>
        <end position="122"/>
    </location>
</feature>
<dbReference type="GO" id="GO:0005506">
    <property type="term" value="F:iron ion binding"/>
    <property type="evidence" value="ECO:0007669"/>
    <property type="project" value="InterPro"/>
</dbReference>
<keyword evidence="5" id="KW-0408">Iron</keyword>
<evidence type="ECO:0000256" key="4">
    <source>
        <dbReference type="ARBA" id="ARBA00022982"/>
    </source>
</evidence>
<sequence>MQMEKTWICTEDILCGVNEPKDKASPTELEKKHIPVIEAPDRVKKDEPFEVRIEVGKLLAHPNEPGHFIEWIELYCGDTFLGHANFSGGASFPKASFTVKLSHAHGPLKVWDKCNLHGLWETTKEIKVE</sequence>
<evidence type="ECO:0000256" key="2">
    <source>
        <dbReference type="ARBA" id="ARBA00022448"/>
    </source>
</evidence>
<accession>A0A2H0LWH9</accession>
<dbReference type="PANTHER" id="PTHR36541">
    <property type="entry name" value="SUPEROXIDE REDUCTASE-RELATED"/>
    <property type="match status" value="1"/>
</dbReference>
<evidence type="ECO:0000259" key="6">
    <source>
        <dbReference type="Pfam" id="PF01880"/>
    </source>
</evidence>
<dbReference type="InterPro" id="IPR051233">
    <property type="entry name" value="Desulfoferrodoxin_SOR"/>
</dbReference>
<evidence type="ECO:0000256" key="1">
    <source>
        <dbReference type="ARBA" id="ARBA00005941"/>
    </source>
</evidence>
<dbReference type="Gene3D" id="2.60.40.730">
    <property type="entry name" value="SOR catalytic domain"/>
    <property type="match status" value="1"/>
</dbReference>
<evidence type="ECO:0000313" key="7">
    <source>
        <dbReference type="EMBL" id="PIQ88717.1"/>
    </source>
</evidence>
<dbReference type="SUPFAM" id="SSF49367">
    <property type="entry name" value="Superoxide reductase-like"/>
    <property type="match status" value="1"/>
</dbReference>
<proteinExistence type="inferred from homology"/>
<evidence type="ECO:0000256" key="5">
    <source>
        <dbReference type="ARBA" id="ARBA00023004"/>
    </source>
</evidence>
<reference evidence="7 8" key="1">
    <citation type="submission" date="2017-09" db="EMBL/GenBank/DDBJ databases">
        <title>Depth-based differentiation of microbial function through sediment-hosted aquifers and enrichment of novel symbionts in the deep terrestrial subsurface.</title>
        <authorList>
            <person name="Probst A.J."/>
            <person name="Ladd B."/>
            <person name="Jarett J.K."/>
            <person name="Geller-Mcgrath D.E."/>
            <person name="Sieber C.M."/>
            <person name="Emerson J.B."/>
            <person name="Anantharaman K."/>
            <person name="Thomas B.C."/>
            <person name="Malmstrom R."/>
            <person name="Stieglmeier M."/>
            <person name="Klingl A."/>
            <person name="Woyke T."/>
            <person name="Ryan C.M."/>
            <person name="Banfield J.F."/>
        </authorList>
    </citation>
    <scope>NUCLEOTIDE SEQUENCE [LARGE SCALE GENOMIC DNA]</scope>
    <source>
        <strain evidence="7">CG11_big_fil_rev_8_21_14_0_20_42_13</strain>
    </source>
</reference>
<name>A0A2H0LWH9_9BACT</name>
<keyword evidence="3" id="KW-0479">Metal-binding</keyword>
<keyword evidence="2" id="KW-0813">Transport</keyword>
<dbReference type="Proteomes" id="UP000229641">
    <property type="component" value="Unassembled WGS sequence"/>
</dbReference>
<dbReference type="NCBIfam" id="TIGR00332">
    <property type="entry name" value="neela_ferrous"/>
    <property type="match status" value="1"/>
</dbReference>
<comment type="caution">
    <text evidence="7">The sequence shown here is derived from an EMBL/GenBank/DDBJ whole genome shotgun (WGS) entry which is preliminary data.</text>
</comment>
<evidence type="ECO:0000256" key="3">
    <source>
        <dbReference type="ARBA" id="ARBA00022723"/>
    </source>
</evidence>
<organism evidence="7 8">
    <name type="scientific">Candidatus Ghiorseimicrobium undicola</name>
    <dbReference type="NCBI Taxonomy" id="1974746"/>
    <lineage>
        <taxon>Bacteria</taxon>
        <taxon>Pseudomonadati</taxon>
        <taxon>Candidatus Omnitrophota</taxon>
        <taxon>Candidatus Ghiorseimicrobium</taxon>
    </lineage>
</organism>
<dbReference type="GO" id="GO:0016491">
    <property type="term" value="F:oxidoreductase activity"/>
    <property type="evidence" value="ECO:0007669"/>
    <property type="project" value="InterPro"/>
</dbReference>
<gene>
    <name evidence="7" type="ORF">COV72_06845</name>
</gene>
<dbReference type="CDD" id="cd03172">
    <property type="entry name" value="SORL_classII"/>
    <property type="match status" value="1"/>
</dbReference>
<keyword evidence="4" id="KW-0249">Electron transport</keyword>
<dbReference type="PANTHER" id="PTHR36541:SF1">
    <property type="entry name" value="SUPEROXIDE REDUCTASE-RELATED"/>
    <property type="match status" value="1"/>
</dbReference>
<evidence type="ECO:0000313" key="8">
    <source>
        <dbReference type="Proteomes" id="UP000229641"/>
    </source>
</evidence>
<dbReference type="Pfam" id="PF01880">
    <property type="entry name" value="Desulfoferrodox"/>
    <property type="match status" value="1"/>
</dbReference>
<protein>
    <recommendedName>
        <fullName evidence="6">Desulfoferrodoxin ferrous iron-binding domain-containing protein</fullName>
    </recommendedName>
</protein>
<comment type="similarity">
    <text evidence="1">Belongs to the desulfoferrodoxin family.</text>
</comment>
<dbReference type="InterPro" id="IPR036073">
    <property type="entry name" value="Desulfoferrodoxin_Fe-bd_dom_sf"/>
</dbReference>
<dbReference type="AlphaFoldDB" id="A0A2H0LWH9"/>
<dbReference type="InterPro" id="IPR002742">
    <property type="entry name" value="Desulfoferrodoxin_Fe-bd_dom"/>
</dbReference>